<protein>
    <submittedName>
        <fullName evidence="1 2">Uncharacterized protein</fullName>
    </submittedName>
</protein>
<accession>G7JHG1</accession>
<reference evidence="2" key="3">
    <citation type="submission" date="2015-04" db="UniProtKB">
        <authorList>
            <consortium name="EnsemblPlants"/>
        </authorList>
    </citation>
    <scope>IDENTIFICATION</scope>
    <source>
        <strain evidence="2">cv. Jemalong A17</strain>
    </source>
</reference>
<dbReference type="AlphaFoldDB" id="G7JHG1"/>
<organism evidence="1 3">
    <name type="scientific">Medicago truncatula</name>
    <name type="common">Barrel medic</name>
    <name type="synonym">Medicago tribuloides</name>
    <dbReference type="NCBI Taxonomy" id="3880"/>
    <lineage>
        <taxon>Eukaryota</taxon>
        <taxon>Viridiplantae</taxon>
        <taxon>Streptophyta</taxon>
        <taxon>Embryophyta</taxon>
        <taxon>Tracheophyta</taxon>
        <taxon>Spermatophyta</taxon>
        <taxon>Magnoliopsida</taxon>
        <taxon>eudicotyledons</taxon>
        <taxon>Gunneridae</taxon>
        <taxon>Pentapetalae</taxon>
        <taxon>rosids</taxon>
        <taxon>fabids</taxon>
        <taxon>Fabales</taxon>
        <taxon>Fabaceae</taxon>
        <taxon>Papilionoideae</taxon>
        <taxon>50 kb inversion clade</taxon>
        <taxon>NPAAA clade</taxon>
        <taxon>Hologalegina</taxon>
        <taxon>IRL clade</taxon>
        <taxon>Trifolieae</taxon>
        <taxon>Medicago</taxon>
    </lineage>
</organism>
<dbReference type="EMBL" id="CM001220">
    <property type="protein sequence ID" value="AES89171.1"/>
    <property type="molecule type" value="Genomic_DNA"/>
</dbReference>
<gene>
    <name evidence="1" type="ordered locus">MTR_4g070800</name>
</gene>
<evidence type="ECO:0000313" key="1">
    <source>
        <dbReference type="EMBL" id="AES89171.1"/>
    </source>
</evidence>
<proteinExistence type="predicted"/>
<dbReference type="EnsemblPlants" id="AES89171">
    <property type="protein sequence ID" value="AES89171"/>
    <property type="gene ID" value="MTR_4g070800"/>
</dbReference>
<reference evidence="1 3" key="1">
    <citation type="journal article" date="2011" name="Nature">
        <title>The Medicago genome provides insight into the evolution of rhizobial symbioses.</title>
        <authorList>
            <person name="Young N.D."/>
            <person name="Debelle F."/>
            <person name="Oldroyd G.E."/>
            <person name="Geurts R."/>
            <person name="Cannon S.B."/>
            <person name="Udvardi M.K."/>
            <person name="Benedito V.A."/>
            <person name="Mayer K.F."/>
            <person name="Gouzy J."/>
            <person name="Schoof H."/>
            <person name="Van de Peer Y."/>
            <person name="Proost S."/>
            <person name="Cook D.R."/>
            <person name="Meyers B.C."/>
            <person name="Spannagl M."/>
            <person name="Cheung F."/>
            <person name="De Mita S."/>
            <person name="Krishnakumar V."/>
            <person name="Gundlach H."/>
            <person name="Zhou S."/>
            <person name="Mudge J."/>
            <person name="Bharti A.K."/>
            <person name="Murray J.D."/>
            <person name="Naoumkina M.A."/>
            <person name="Rosen B."/>
            <person name="Silverstein K.A."/>
            <person name="Tang H."/>
            <person name="Rombauts S."/>
            <person name="Zhao P.X."/>
            <person name="Zhou P."/>
            <person name="Barbe V."/>
            <person name="Bardou P."/>
            <person name="Bechner M."/>
            <person name="Bellec A."/>
            <person name="Berger A."/>
            <person name="Berges H."/>
            <person name="Bidwell S."/>
            <person name="Bisseling T."/>
            <person name="Choisne N."/>
            <person name="Couloux A."/>
            <person name="Denny R."/>
            <person name="Deshpande S."/>
            <person name="Dai X."/>
            <person name="Doyle J.J."/>
            <person name="Dudez A.M."/>
            <person name="Farmer A.D."/>
            <person name="Fouteau S."/>
            <person name="Franken C."/>
            <person name="Gibelin C."/>
            <person name="Gish J."/>
            <person name="Goldstein S."/>
            <person name="Gonzalez A.J."/>
            <person name="Green P.J."/>
            <person name="Hallab A."/>
            <person name="Hartog M."/>
            <person name="Hua A."/>
            <person name="Humphray S.J."/>
            <person name="Jeong D.H."/>
            <person name="Jing Y."/>
            <person name="Jocker A."/>
            <person name="Kenton S.M."/>
            <person name="Kim D.J."/>
            <person name="Klee K."/>
            <person name="Lai H."/>
            <person name="Lang C."/>
            <person name="Lin S."/>
            <person name="Macmil S.L."/>
            <person name="Magdelenat G."/>
            <person name="Matthews L."/>
            <person name="McCorrison J."/>
            <person name="Monaghan E.L."/>
            <person name="Mun J.H."/>
            <person name="Najar F.Z."/>
            <person name="Nicholson C."/>
            <person name="Noirot C."/>
            <person name="O'Bleness M."/>
            <person name="Paule C.R."/>
            <person name="Poulain J."/>
            <person name="Prion F."/>
            <person name="Qin B."/>
            <person name="Qu C."/>
            <person name="Retzel E.F."/>
            <person name="Riddle C."/>
            <person name="Sallet E."/>
            <person name="Samain S."/>
            <person name="Samson N."/>
            <person name="Sanders I."/>
            <person name="Saurat O."/>
            <person name="Scarpelli C."/>
            <person name="Schiex T."/>
            <person name="Segurens B."/>
            <person name="Severin A.J."/>
            <person name="Sherrier D.J."/>
            <person name="Shi R."/>
            <person name="Sims S."/>
            <person name="Singer S.R."/>
            <person name="Sinharoy S."/>
            <person name="Sterck L."/>
            <person name="Viollet A."/>
            <person name="Wang B.B."/>
            <person name="Wang K."/>
            <person name="Wang M."/>
            <person name="Wang X."/>
            <person name="Warfsmann J."/>
            <person name="Weissenbach J."/>
            <person name="White D.D."/>
            <person name="White J.D."/>
            <person name="Wiley G.B."/>
            <person name="Wincker P."/>
            <person name="Xing Y."/>
            <person name="Yang L."/>
            <person name="Yao Z."/>
            <person name="Ying F."/>
            <person name="Zhai J."/>
            <person name="Zhou L."/>
            <person name="Zuber A."/>
            <person name="Denarie J."/>
            <person name="Dixon R.A."/>
            <person name="May G.D."/>
            <person name="Schwartz D.C."/>
            <person name="Rogers J."/>
            <person name="Quetier F."/>
            <person name="Town C.D."/>
            <person name="Roe B.A."/>
        </authorList>
    </citation>
    <scope>NUCLEOTIDE SEQUENCE [LARGE SCALE GENOMIC DNA]</scope>
    <source>
        <strain evidence="1">A17</strain>
        <strain evidence="2 3">cv. Jemalong A17</strain>
    </source>
</reference>
<evidence type="ECO:0000313" key="2">
    <source>
        <dbReference type="EnsemblPlants" id="AES89171"/>
    </source>
</evidence>
<keyword evidence="3" id="KW-1185">Reference proteome</keyword>
<sequence length="103" mass="11511">MRLSSDILLSGGWIKAKIDNATCGSSDPSIVGSLFRDQFGSNFGCFIIFFGVNFAIHAEFYAAAYAVEIVYLCNWHNFWLACDLKLVVDAFHSNYKVLWSLAT</sequence>
<dbReference type="Proteomes" id="UP000002051">
    <property type="component" value="Chromosome 4"/>
</dbReference>
<dbReference type="HOGENOM" id="CLU_2267754_0_0_1"/>
<reference evidence="1 3" key="2">
    <citation type="journal article" date="2014" name="BMC Genomics">
        <title>An improved genome release (version Mt4.0) for the model legume Medicago truncatula.</title>
        <authorList>
            <person name="Tang H."/>
            <person name="Krishnakumar V."/>
            <person name="Bidwell S."/>
            <person name="Rosen B."/>
            <person name="Chan A."/>
            <person name="Zhou S."/>
            <person name="Gentzbittel L."/>
            <person name="Childs K.L."/>
            <person name="Yandell M."/>
            <person name="Gundlach H."/>
            <person name="Mayer K.F."/>
            <person name="Schwartz D.C."/>
            <person name="Town C.D."/>
        </authorList>
    </citation>
    <scope>GENOME REANNOTATION</scope>
    <source>
        <strain evidence="2 3">cv. Jemalong A17</strain>
    </source>
</reference>
<name>G7JHG1_MEDTR</name>
<dbReference type="PaxDb" id="3880-AES89171"/>
<evidence type="ECO:0000313" key="3">
    <source>
        <dbReference type="Proteomes" id="UP000002051"/>
    </source>
</evidence>